<dbReference type="EMBL" id="JBAWSY010000007">
    <property type="protein sequence ID" value="MEI4770182.1"/>
    <property type="molecule type" value="Genomic_DNA"/>
</dbReference>
<gene>
    <name evidence="1" type="ORF">WAX74_11100</name>
</gene>
<organism evidence="1 2">
    <name type="scientific">Psychrobacillus mangrovi</name>
    <dbReference type="NCBI Taxonomy" id="3117745"/>
    <lineage>
        <taxon>Bacteria</taxon>
        <taxon>Bacillati</taxon>
        <taxon>Bacillota</taxon>
        <taxon>Bacilli</taxon>
        <taxon>Bacillales</taxon>
        <taxon>Bacillaceae</taxon>
        <taxon>Psychrobacillus</taxon>
    </lineage>
</organism>
<evidence type="ECO:0000313" key="1">
    <source>
        <dbReference type="EMBL" id="MEI4770182.1"/>
    </source>
</evidence>
<evidence type="ECO:0000313" key="2">
    <source>
        <dbReference type="Proteomes" id="UP001364890"/>
    </source>
</evidence>
<name>A0ABU8F596_9BACI</name>
<keyword evidence="2" id="KW-1185">Reference proteome</keyword>
<sequence>MGLHIHQVKKILQDVEFDLVFKNVADLAGVVWEIYHIVDPSQENLVVAILKHTEGQNLGTQNFIHPNAEGLEEVVEFSEAQLSAFTKIVAARN</sequence>
<comment type="caution">
    <text evidence="1">The sequence shown here is derived from an EMBL/GenBank/DDBJ whole genome shotgun (WGS) entry which is preliminary data.</text>
</comment>
<protein>
    <submittedName>
        <fullName evidence="1">Uncharacterized protein</fullName>
    </submittedName>
</protein>
<dbReference type="RefSeq" id="WP_336497742.1">
    <property type="nucleotide sequence ID" value="NZ_JBAWSY010000007.1"/>
</dbReference>
<reference evidence="1 2" key="1">
    <citation type="submission" date="2024-01" db="EMBL/GenBank/DDBJ databases">
        <title>Seven novel Bacillus-like species.</title>
        <authorList>
            <person name="Liu G."/>
        </authorList>
    </citation>
    <scope>NUCLEOTIDE SEQUENCE [LARGE SCALE GENOMIC DNA]</scope>
    <source>
        <strain evidence="1 2">FJAT-51614</strain>
    </source>
</reference>
<proteinExistence type="predicted"/>
<dbReference type="Proteomes" id="UP001364890">
    <property type="component" value="Unassembled WGS sequence"/>
</dbReference>
<accession>A0ABU8F596</accession>